<accession>A0ABN9LVS3</accession>
<dbReference type="SMART" id="SM00631">
    <property type="entry name" value="Zn_pept"/>
    <property type="match status" value="1"/>
</dbReference>
<evidence type="ECO:0000256" key="11">
    <source>
        <dbReference type="PROSITE-ProRule" id="PRU01379"/>
    </source>
</evidence>
<evidence type="ECO:0000256" key="2">
    <source>
        <dbReference type="ARBA" id="ARBA00005988"/>
    </source>
</evidence>
<evidence type="ECO:0000256" key="5">
    <source>
        <dbReference type="ARBA" id="ARBA00022723"/>
    </source>
</evidence>
<comment type="caution">
    <text evidence="14">The sequence shown here is derived from an EMBL/GenBank/DDBJ whole genome shotgun (WGS) entry which is preliminary data.</text>
</comment>
<keyword evidence="9" id="KW-0482">Metalloprotease</keyword>
<evidence type="ECO:0000256" key="12">
    <source>
        <dbReference type="SAM" id="MobiDB-lite"/>
    </source>
</evidence>
<dbReference type="Gene3D" id="3.30.70.340">
    <property type="entry name" value="Metallocarboxypeptidase-like"/>
    <property type="match status" value="1"/>
</dbReference>
<feature type="domain" description="Peptidase M14" evidence="13">
    <location>
        <begin position="352"/>
        <end position="646"/>
    </location>
</feature>
<evidence type="ECO:0000256" key="10">
    <source>
        <dbReference type="ARBA" id="ARBA00023157"/>
    </source>
</evidence>
<reference evidence="14" key="1">
    <citation type="submission" date="2023-07" db="EMBL/GenBank/DDBJ databases">
        <authorList>
            <person name="Stuckert A."/>
        </authorList>
    </citation>
    <scope>NUCLEOTIDE SEQUENCE</scope>
</reference>
<feature type="compositionally biased region" description="Basic and acidic residues" evidence="12">
    <location>
        <begin position="7"/>
        <end position="40"/>
    </location>
</feature>
<evidence type="ECO:0000256" key="3">
    <source>
        <dbReference type="ARBA" id="ARBA00022645"/>
    </source>
</evidence>
<feature type="region of interest" description="Disordered" evidence="12">
    <location>
        <begin position="1"/>
        <end position="107"/>
    </location>
</feature>
<keyword evidence="10" id="KW-1015">Disulfide bond</keyword>
<feature type="active site" description="Proton donor/acceptor" evidence="11">
    <location>
        <position position="612"/>
    </location>
</feature>
<dbReference type="InterPro" id="IPR000834">
    <property type="entry name" value="Peptidase_M14"/>
</dbReference>
<evidence type="ECO:0000313" key="15">
    <source>
        <dbReference type="Proteomes" id="UP001176940"/>
    </source>
</evidence>
<dbReference type="PANTHER" id="PTHR11705">
    <property type="entry name" value="PROTEASE FAMILY M14 CARBOXYPEPTIDASE A,B"/>
    <property type="match status" value="1"/>
</dbReference>
<evidence type="ECO:0000256" key="7">
    <source>
        <dbReference type="ARBA" id="ARBA00022801"/>
    </source>
</evidence>
<name>A0ABN9LVS3_9NEOB</name>
<dbReference type="Pfam" id="PF00246">
    <property type="entry name" value="Peptidase_M14"/>
    <property type="match status" value="1"/>
</dbReference>
<evidence type="ECO:0000256" key="1">
    <source>
        <dbReference type="ARBA" id="ARBA00001947"/>
    </source>
</evidence>
<keyword evidence="6" id="KW-0732">Signal</keyword>
<comment type="similarity">
    <text evidence="2 11">Belongs to the peptidase M14 family.</text>
</comment>
<dbReference type="EMBL" id="CAUEEQ010032747">
    <property type="protein sequence ID" value="CAJ0951071.1"/>
    <property type="molecule type" value="Genomic_DNA"/>
</dbReference>
<dbReference type="Proteomes" id="UP001176940">
    <property type="component" value="Unassembled WGS sequence"/>
</dbReference>
<dbReference type="SUPFAM" id="SSF53187">
    <property type="entry name" value="Zn-dependent exopeptidases"/>
    <property type="match status" value="1"/>
</dbReference>
<comment type="cofactor">
    <cofactor evidence="1">
        <name>Zn(2+)</name>
        <dbReference type="ChEBI" id="CHEBI:29105"/>
    </cofactor>
</comment>
<organism evidence="14 15">
    <name type="scientific">Ranitomeya imitator</name>
    <name type="common">mimic poison frog</name>
    <dbReference type="NCBI Taxonomy" id="111125"/>
    <lineage>
        <taxon>Eukaryota</taxon>
        <taxon>Metazoa</taxon>
        <taxon>Chordata</taxon>
        <taxon>Craniata</taxon>
        <taxon>Vertebrata</taxon>
        <taxon>Euteleostomi</taxon>
        <taxon>Amphibia</taxon>
        <taxon>Batrachia</taxon>
        <taxon>Anura</taxon>
        <taxon>Neobatrachia</taxon>
        <taxon>Hyloidea</taxon>
        <taxon>Dendrobatidae</taxon>
        <taxon>Dendrobatinae</taxon>
        <taxon>Ranitomeya</taxon>
    </lineage>
</organism>
<evidence type="ECO:0000256" key="6">
    <source>
        <dbReference type="ARBA" id="ARBA00022729"/>
    </source>
</evidence>
<evidence type="ECO:0000256" key="4">
    <source>
        <dbReference type="ARBA" id="ARBA00022670"/>
    </source>
</evidence>
<dbReference type="PROSITE" id="PS00132">
    <property type="entry name" value="CARBOXYPEPT_ZN_1"/>
    <property type="match status" value="1"/>
</dbReference>
<keyword evidence="15" id="KW-1185">Reference proteome</keyword>
<sequence length="651" mass="74058">MSSNSKDTNDTEPKAADGARKIRSDRKYTNNAEQKDADAARKRKQRASKSTEGRCKRMDTVKYTNDTESKAYDGARKIRSDIKYGNDAERKAADAGRKRKQRVNKSTEDRCKCLDTVKYTNDTEPKAADGARKIRSDIKYGNDAERKAVDAARKRKQRVNKSTEDRCKRLDTVKYTNDTESKAADGARKIRSDIKYGNDAERKAADAAHKIYIDPSHGYATDSNQGKHRVTKRGPALSNPMFTLVTGIVGRWRAVCVTALQRPNSDAAAIRIVVWIAAASFSVKLDFWKPKYSHHVTPKSNVYFHADVEQSKVIAELLEKERIKYKIIFHDLQKAIENQFNKGSKNKKVSTRYREWKEIVMWAYSISLNYPSLASIVQIGNSYEGRPMLVLKIGNHKSAKKGVFLECGIHAREWISPAFCQWFATEAIRTYGKDKEMTRLLDSVIFHVLPVLNIDGYIWTWTNDRIWRKNRAPTPVDKCIGTDLNRNFNASWNGIGFDDEPCSEGYAGTAPESAPEIKALTAYIRENLQSLKSYISFHSFSQLLLYPYGYTEEVPPNHEKLEQVAKSAVKALSSLYNTTYTYGPIYTTIYPACGSSIDWSYDEGIKYSFGFELRDEGQYAFLLPEHDIEPTCKETMLAVRNIASYLIDRDI</sequence>
<dbReference type="PROSITE" id="PS00133">
    <property type="entry name" value="CARBOXYPEPT_ZN_2"/>
    <property type="match status" value="1"/>
</dbReference>
<dbReference type="Pfam" id="PF02244">
    <property type="entry name" value="Propep_M14"/>
    <property type="match status" value="1"/>
</dbReference>
<keyword evidence="5" id="KW-0479">Metal-binding</keyword>
<evidence type="ECO:0000256" key="9">
    <source>
        <dbReference type="ARBA" id="ARBA00023049"/>
    </source>
</evidence>
<keyword evidence="7" id="KW-0378">Hydrolase</keyword>
<dbReference type="SUPFAM" id="SSF54897">
    <property type="entry name" value="Protease propeptides/inhibitors"/>
    <property type="match status" value="1"/>
</dbReference>
<dbReference type="PRINTS" id="PR00765">
    <property type="entry name" value="CRBOXYPTASEA"/>
</dbReference>
<dbReference type="InterPro" id="IPR003146">
    <property type="entry name" value="M14A_act_pep"/>
</dbReference>
<keyword evidence="4" id="KW-0645">Protease</keyword>
<dbReference type="InterPro" id="IPR036990">
    <property type="entry name" value="M14A-like_propep"/>
</dbReference>
<gene>
    <name evidence="14" type="ORF">RIMI_LOCUS13302180</name>
</gene>
<evidence type="ECO:0000256" key="8">
    <source>
        <dbReference type="ARBA" id="ARBA00022833"/>
    </source>
</evidence>
<evidence type="ECO:0000259" key="13">
    <source>
        <dbReference type="PROSITE" id="PS52035"/>
    </source>
</evidence>
<keyword evidence="3" id="KW-0121">Carboxypeptidase</keyword>
<protein>
    <recommendedName>
        <fullName evidence="13">Peptidase M14 domain-containing protein</fullName>
    </recommendedName>
</protein>
<dbReference type="InterPro" id="IPR057247">
    <property type="entry name" value="CARBOXYPEPT_ZN_2"/>
</dbReference>
<dbReference type="PROSITE" id="PS52035">
    <property type="entry name" value="PEPTIDASE_M14"/>
    <property type="match status" value="1"/>
</dbReference>
<evidence type="ECO:0000313" key="14">
    <source>
        <dbReference type="EMBL" id="CAJ0951071.1"/>
    </source>
</evidence>
<dbReference type="PANTHER" id="PTHR11705:SF65">
    <property type="entry name" value="MAST CELL CARBOXYPEPTIDASE A"/>
    <property type="match status" value="1"/>
</dbReference>
<dbReference type="InterPro" id="IPR057246">
    <property type="entry name" value="CARBOXYPEPT_ZN_1"/>
</dbReference>
<feature type="compositionally biased region" description="Basic and acidic residues" evidence="12">
    <location>
        <begin position="49"/>
        <end position="96"/>
    </location>
</feature>
<keyword evidence="8" id="KW-0862">Zinc</keyword>
<proteinExistence type="inferred from homology"/>
<dbReference type="Gene3D" id="3.40.630.10">
    <property type="entry name" value="Zn peptidases"/>
    <property type="match status" value="1"/>
</dbReference>